<dbReference type="KEGG" id="kak:Kalk_07635"/>
<dbReference type="OrthoDB" id="9767603at2"/>
<dbReference type="AlphaFoldDB" id="A0A2K9LJD6"/>
<name>A0A2K9LJD6_9GAMM</name>
<protein>
    <submittedName>
        <fullName evidence="1">Uncharacterized protein</fullName>
    </submittedName>
</protein>
<organism evidence="1 2">
    <name type="scientific">Ketobacter alkanivorans</name>
    <dbReference type="NCBI Taxonomy" id="1917421"/>
    <lineage>
        <taxon>Bacteria</taxon>
        <taxon>Pseudomonadati</taxon>
        <taxon>Pseudomonadota</taxon>
        <taxon>Gammaproteobacteria</taxon>
        <taxon>Pseudomonadales</taxon>
        <taxon>Ketobacteraceae</taxon>
        <taxon>Ketobacter</taxon>
    </lineage>
</organism>
<sequence length="200" mass="22550">MNENQYNESAGNGFILSRKGNRKIEGKYVVKDIINQEINDPFGNTQVFKRIEYITVTFSISSDPGLFIHLYNPPRKIRPFIDAMSGICGLGFGISSLSIEPLKLIKELEHKLGYSKITYIECSGINVDNKATAKVVLNSEEDSRKSLKSFIKDSYYKVNKLKAKFDNAEFSGDLEIRSNGSVTYADFPERFIVPILKSSL</sequence>
<dbReference type="RefSeq" id="WP_101893627.1">
    <property type="nucleotide sequence ID" value="NZ_CP022684.1"/>
</dbReference>
<accession>A0A2K9LJD6</accession>
<dbReference type="Proteomes" id="UP000235116">
    <property type="component" value="Chromosome"/>
</dbReference>
<dbReference type="EMBL" id="CP022684">
    <property type="protein sequence ID" value="AUM12291.1"/>
    <property type="molecule type" value="Genomic_DNA"/>
</dbReference>
<gene>
    <name evidence="1" type="ORF">Kalk_07635</name>
</gene>
<keyword evidence="2" id="KW-1185">Reference proteome</keyword>
<reference evidence="2" key="1">
    <citation type="submission" date="2017-08" db="EMBL/GenBank/DDBJ databases">
        <title>Direct submision.</title>
        <authorList>
            <person name="Kim S.-J."/>
            <person name="Rhee S.-K."/>
        </authorList>
    </citation>
    <scope>NUCLEOTIDE SEQUENCE [LARGE SCALE GENOMIC DNA]</scope>
    <source>
        <strain evidence="2">GI5</strain>
    </source>
</reference>
<proteinExistence type="predicted"/>
<evidence type="ECO:0000313" key="1">
    <source>
        <dbReference type="EMBL" id="AUM12291.1"/>
    </source>
</evidence>
<evidence type="ECO:0000313" key="2">
    <source>
        <dbReference type="Proteomes" id="UP000235116"/>
    </source>
</evidence>